<accession>A0A0R2BEK5</accession>
<proteinExistence type="predicted"/>
<evidence type="ECO:0000256" key="2">
    <source>
        <dbReference type="ARBA" id="ARBA00004651"/>
    </source>
</evidence>
<reference evidence="12 13" key="1">
    <citation type="journal article" date="2015" name="Genome Announc.">
        <title>Expanding the biotechnology potential of lactobacilli through comparative genomics of 213 strains and associated genera.</title>
        <authorList>
            <person name="Sun Z."/>
            <person name="Harris H.M."/>
            <person name="McCann A."/>
            <person name="Guo C."/>
            <person name="Argimon S."/>
            <person name="Zhang W."/>
            <person name="Yang X."/>
            <person name="Jeffery I.B."/>
            <person name="Cooney J.C."/>
            <person name="Kagawa T.F."/>
            <person name="Liu W."/>
            <person name="Song Y."/>
            <person name="Salvetti E."/>
            <person name="Wrobel A."/>
            <person name="Rasinkangas P."/>
            <person name="Parkhill J."/>
            <person name="Rea M.C."/>
            <person name="O'Sullivan O."/>
            <person name="Ritari J."/>
            <person name="Douillard F.P."/>
            <person name="Paul Ross R."/>
            <person name="Yang R."/>
            <person name="Briner A.E."/>
            <person name="Felis G.E."/>
            <person name="de Vos W.M."/>
            <person name="Barrangou R."/>
            <person name="Klaenhammer T.R."/>
            <person name="Caufield P.W."/>
            <person name="Cui Y."/>
            <person name="Zhang H."/>
            <person name="O'Toole P.W."/>
        </authorList>
    </citation>
    <scope>NUCLEOTIDE SEQUENCE [LARGE SCALE GENOMIC DNA]</scope>
    <source>
        <strain evidence="12 13">DSM 20515</strain>
    </source>
</reference>
<dbReference type="AlphaFoldDB" id="A0A0R2BEK5"/>
<evidence type="ECO:0000313" key="12">
    <source>
        <dbReference type="EMBL" id="KRM77633.1"/>
    </source>
</evidence>
<dbReference type="InterPro" id="IPR011712">
    <property type="entry name" value="Sig_transdc_His_kin_sub3_dim/P"/>
</dbReference>
<keyword evidence="4" id="KW-1003">Cell membrane</keyword>
<evidence type="ECO:0000256" key="1">
    <source>
        <dbReference type="ARBA" id="ARBA00000085"/>
    </source>
</evidence>
<keyword evidence="5" id="KW-0808">Transferase</keyword>
<feature type="domain" description="Histidine kinase" evidence="11">
    <location>
        <begin position="245"/>
        <end position="336"/>
    </location>
</feature>
<dbReference type="Pfam" id="PF02518">
    <property type="entry name" value="HATPase_c"/>
    <property type="match status" value="1"/>
</dbReference>
<sequence>MTDLMTTYFENAPVAIMLFQDDDLILSNRQAQCLHDHLHFDPRYLIQMAQAAAKDRNASRIGCSDCAVCQVLNEFSMPVLCGDEQESGYYMVYKLLDDEQALSSLTLKNQAAIDHVRTLADHERNKQTAMHASELERKRISADLHDNIAQGVYSAIMGVKHLSSCPLSEPELKTRTLAIADELKNTLVEVKDMALDVRPSVLDQFGLFAALKTLAKRLQTNSGVAISVLGNAHPEELPRPVQSALYRVAQEAMNNTLKHANATEIDVLLIEHDHFITLQVIDDGDGFNVSEHQAFNGHSLGLHDMNDRIKSLNGIFDLQSDPQVGTTITVKFPVQTNKGSFQHV</sequence>
<dbReference type="Gene3D" id="3.30.565.10">
    <property type="entry name" value="Histidine kinase-like ATPase, C-terminal domain"/>
    <property type="match status" value="1"/>
</dbReference>
<dbReference type="InterPro" id="IPR036890">
    <property type="entry name" value="HATPase_C_sf"/>
</dbReference>
<name>A0A0R2BEK5_SECCO</name>
<comment type="subcellular location">
    <subcellularLocation>
        <location evidence="2">Cell membrane</location>
        <topology evidence="2">Multi-pass membrane protein</topology>
    </subcellularLocation>
</comment>
<evidence type="ECO:0000256" key="10">
    <source>
        <dbReference type="ARBA" id="ARBA00023136"/>
    </source>
</evidence>
<protein>
    <recommendedName>
        <fullName evidence="3">histidine kinase</fullName>
        <ecNumber evidence="3">2.7.13.3</ecNumber>
    </recommendedName>
</protein>
<dbReference type="GO" id="GO:0046983">
    <property type="term" value="F:protein dimerization activity"/>
    <property type="evidence" value="ECO:0007669"/>
    <property type="project" value="InterPro"/>
</dbReference>
<dbReference type="PATRIC" id="fig|1423733.4.peg.3122"/>
<organism evidence="12 13">
    <name type="scientific">Secundilactobacillus collinoides DSM 20515 = JCM 1123</name>
    <dbReference type="NCBI Taxonomy" id="1423733"/>
    <lineage>
        <taxon>Bacteria</taxon>
        <taxon>Bacillati</taxon>
        <taxon>Bacillota</taxon>
        <taxon>Bacilli</taxon>
        <taxon>Lactobacillales</taxon>
        <taxon>Lactobacillaceae</taxon>
        <taxon>Secundilactobacillus</taxon>
    </lineage>
</organism>
<evidence type="ECO:0000256" key="7">
    <source>
        <dbReference type="ARBA" id="ARBA00022777"/>
    </source>
</evidence>
<dbReference type="InterPro" id="IPR050482">
    <property type="entry name" value="Sensor_HK_TwoCompSys"/>
</dbReference>
<evidence type="ECO:0000259" key="11">
    <source>
        <dbReference type="PROSITE" id="PS50109"/>
    </source>
</evidence>
<dbReference type="CDD" id="cd16917">
    <property type="entry name" value="HATPase_UhpB-NarQ-NarX-like"/>
    <property type="match status" value="1"/>
</dbReference>
<keyword evidence="9" id="KW-0902">Two-component regulatory system</keyword>
<dbReference type="SMART" id="SM00387">
    <property type="entry name" value="HATPase_c"/>
    <property type="match status" value="1"/>
</dbReference>
<evidence type="ECO:0000256" key="5">
    <source>
        <dbReference type="ARBA" id="ARBA00022679"/>
    </source>
</evidence>
<dbReference type="PANTHER" id="PTHR24421:SF37">
    <property type="entry name" value="SENSOR HISTIDINE KINASE NARS"/>
    <property type="match status" value="1"/>
</dbReference>
<evidence type="ECO:0000256" key="4">
    <source>
        <dbReference type="ARBA" id="ARBA00022475"/>
    </source>
</evidence>
<dbReference type="GO" id="GO:0005886">
    <property type="term" value="C:plasma membrane"/>
    <property type="evidence" value="ECO:0007669"/>
    <property type="project" value="UniProtKB-SubCell"/>
</dbReference>
<evidence type="ECO:0000256" key="3">
    <source>
        <dbReference type="ARBA" id="ARBA00012438"/>
    </source>
</evidence>
<keyword evidence="7 12" id="KW-0418">Kinase</keyword>
<dbReference type="InterPro" id="IPR003594">
    <property type="entry name" value="HATPase_dom"/>
</dbReference>
<gene>
    <name evidence="12" type="ORF">FC82_GL002997</name>
</gene>
<evidence type="ECO:0000313" key="13">
    <source>
        <dbReference type="Proteomes" id="UP000051845"/>
    </source>
</evidence>
<dbReference type="STRING" id="33960.TY91_01990"/>
<comment type="caution">
    <text evidence="12">The sequence shown here is derived from an EMBL/GenBank/DDBJ whole genome shotgun (WGS) entry which is preliminary data.</text>
</comment>
<dbReference type="InterPro" id="IPR005467">
    <property type="entry name" value="His_kinase_dom"/>
</dbReference>
<evidence type="ECO:0000256" key="8">
    <source>
        <dbReference type="ARBA" id="ARBA00022989"/>
    </source>
</evidence>
<dbReference type="Pfam" id="PF07730">
    <property type="entry name" value="HisKA_3"/>
    <property type="match status" value="1"/>
</dbReference>
<dbReference type="EMBL" id="AYYR01000009">
    <property type="protein sequence ID" value="KRM77633.1"/>
    <property type="molecule type" value="Genomic_DNA"/>
</dbReference>
<keyword evidence="10" id="KW-0472">Membrane</keyword>
<comment type="catalytic activity">
    <reaction evidence="1">
        <text>ATP + protein L-histidine = ADP + protein N-phospho-L-histidine.</text>
        <dbReference type="EC" id="2.7.13.3"/>
    </reaction>
</comment>
<dbReference type="Proteomes" id="UP000051845">
    <property type="component" value="Unassembled WGS sequence"/>
</dbReference>
<dbReference type="EC" id="2.7.13.3" evidence="3"/>
<dbReference type="GO" id="GO:0000155">
    <property type="term" value="F:phosphorelay sensor kinase activity"/>
    <property type="evidence" value="ECO:0007669"/>
    <property type="project" value="InterPro"/>
</dbReference>
<keyword evidence="6" id="KW-0812">Transmembrane</keyword>
<evidence type="ECO:0000256" key="9">
    <source>
        <dbReference type="ARBA" id="ARBA00023012"/>
    </source>
</evidence>
<dbReference type="PROSITE" id="PS50109">
    <property type="entry name" value="HIS_KIN"/>
    <property type="match status" value="1"/>
</dbReference>
<dbReference type="Gene3D" id="1.20.5.1930">
    <property type="match status" value="1"/>
</dbReference>
<keyword evidence="8" id="KW-1133">Transmembrane helix</keyword>
<evidence type="ECO:0000256" key="6">
    <source>
        <dbReference type="ARBA" id="ARBA00022692"/>
    </source>
</evidence>
<dbReference type="SUPFAM" id="SSF55874">
    <property type="entry name" value="ATPase domain of HSP90 chaperone/DNA topoisomerase II/histidine kinase"/>
    <property type="match status" value="1"/>
</dbReference>
<dbReference type="PANTHER" id="PTHR24421">
    <property type="entry name" value="NITRATE/NITRITE SENSOR PROTEIN NARX-RELATED"/>
    <property type="match status" value="1"/>
</dbReference>